<protein>
    <submittedName>
        <fullName evidence="2">Deaminase reductase</fullName>
    </submittedName>
</protein>
<keyword evidence="3" id="KW-1185">Reference proteome</keyword>
<dbReference type="EMBL" id="BMQQ01000012">
    <property type="protein sequence ID" value="GGT38632.1"/>
    <property type="molecule type" value="Genomic_DNA"/>
</dbReference>
<dbReference type="InterPro" id="IPR002734">
    <property type="entry name" value="RibDG_C"/>
</dbReference>
<feature type="domain" description="Bacterial bifunctional deaminase-reductase C-terminal" evidence="1">
    <location>
        <begin position="3"/>
        <end position="191"/>
    </location>
</feature>
<proteinExistence type="predicted"/>
<accession>A0A918LQF0</accession>
<evidence type="ECO:0000259" key="1">
    <source>
        <dbReference type="Pfam" id="PF01872"/>
    </source>
</evidence>
<evidence type="ECO:0000313" key="2">
    <source>
        <dbReference type="EMBL" id="GGT38632.1"/>
    </source>
</evidence>
<dbReference type="Pfam" id="PF01872">
    <property type="entry name" value="RibD_C"/>
    <property type="match status" value="1"/>
</dbReference>
<dbReference type="Gene3D" id="3.40.430.10">
    <property type="entry name" value="Dihydrofolate Reductase, subunit A"/>
    <property type="match status" value="1"/>
</dbReference>
<dbReference type="AlphaFoldDB" id="A0A918LQF0"/>
<dbReference type="GO" id="GO:0009231">
    <property type="term" value="P:riboflavin biosynthetic process"/>
    <property type="evidence" value="ECO:0007669"/>
    <property type="project" value="InterPro"/>
</dbReference>
<dbReference type="PANTHER" id="PTHR38011:SF12">
    <property type="entry name" value="BIFUNCTIONAL DEAMINASE-REDUCTASE DOMAIN PROTEIN"/>
    <property type="match status" value="1"/>
</dbReference>
<dbReference type="RefSeq" id="WP_019888251.1">
    <property type="nucleotide sequence ID" value="NZ_BMQQ01000012.1"/>
</dbReference>
<comment type="caution">
    <text evidence="2">The sequence shown here is derived from an EMBL/GenBank/DDBJ whole genome shotgun (WGS) entry which is preliminary data.</text>
</comment>
<evidence type="ECO:0000313" key="3">
    <source>
        <dbReference type="Proteomes" id="UP000619486"/>
    </source>
</evidence>
<reference evidence="2" key="1">
    <citation type="journal article" date="2014" name="Int. J. Syst. Evol. Microbiol.">
        <title>Complete genome sequence of Corynebacterium casei LMG S-19264T (=DSM 44701T), isolated from a smear-ripened cheese.</title>
        <authorList>
            <consortium name="US DOE Joint Genome Institute (JGI-PGF)"/>
            <person name="Walter F."/>
            <person name="Albersmeier A."/>
            <person name="Kalinowski J."/>
            <person name="Ruckert C."/>
        </authorList>
    </citation>
    <scope>NUCLEOTIDE SEQUENCE</scope>
    <source>
        <strain evidence="2">JCM 3172</strain>
    </source>
</reference>
<dbReference type="SUPFAM" id="SSF53597">
    <property type="entry name" value="Dihydrofolate reductase-like"/>
    <property type="match status" value="1"/>
</dbReference>
<dbReference type="GO" id="GO:0008703">
    <property type="term" value="F:5-amino-6-(5-phosphoribosylamino)uracil reductase activity"/>
    <property type="evidence" value="ECO:0007669"/>
    <property type="project" value="InterPro"/>
</dbReference>
<dbReference type="Proteomes" id="UP000619486">
    <property type="component" value="Unassembled WGS sequence"/>
</dbReference>
<dbReference type="InterPro" id="IPR024072">
    <property type="entry name" value="DHFR-like_dom_sf"/>
</dbReference>
<name>A0A918LQF0_9ACTN</name>
<organism evidence="2 3">
    <name type="scientific">Streptomyces purpureus</name>
    <dbReference type="NCBI Taxonomy" id="1951"/>
    <lineage>
        <taxon>Bacteria</taxon>
        <taxon>Bacillati</taxon>
        <taxon>Actinomycetota</taxon>
        <taxon>Actinomycetes</taxon>
        <taxon>Kitasatosporales</taxon>
        <taxon>Streptomycetaceae</taxon>
        <taxon>Streptomyces</taxon>
    </lineage>
</organism>
<reference evidence="2" key="2">
    <citation type="submission" date="2020-09" db="EMBL/GenBank/DDBJ databases">
        <authorList>
            <person name="Sun Q."/>
            <person name="Ohkuma M."/>
        </authorList>
    </citation>
    <scope>NUCLEOTIDE SEQUENCE</scope>
    <source>
        <strain evidence="2">JCM 3172</strain>
    </source>
</reference>
<dbReference type="PANTHER" id="PTHR38011">
    <property type="entry name" value="DIHYDROFOLATE REDUCTASE FAMILY PROTEIN (AFU_ORTHOLOGUE AFUA_8G06820)"/>
    <property type="match status" value="1"/>
</dbReference>
<dbReference type="InterPro" id="IPR050765">
    <property type="entry name" value="Riboflavin_Biosynth_HTPR"/>
</dbReference>
<sequence length="208" mass="22456">MGKVFVSIGMTLDGYVAGPNARPGNPLGDSGTRIHQWLYEVEAWRERQSMTGGASNPSGEIVEENFARAGAYVMGRRMFDEGELGWPDPPPFRAPVFVLTHHAREAWVRQGGTTFFFVTDGIEAALDRARAAAGAKDVQVSGGAETVREYLDAGLVDELEIHLAPIVLGDGVRLLDGVRTDLRLEPDRVVAAAGVTHVRYRVLMPGGG</sequence>
<gene>
    <name evidence="2" type="ORF">GCM10014713_35480</name>
</gene>